<name>A0A8D3B1R8_SCOMX</name>
<dbReference type="Gene3D" id="2.60.120.40">
    <property type="match status" value="1"/>
</dbReference>
<dbReference type="Proteomes" id="UP000694558">
    <property type="component" value="Chromosome 1"/>
</dbReference>
<dbReference type="Ensembl" id="ENSSMAT00000027409.2">
    <property type="protein sequence ID" value="ENSSMAP00000027078.2"/>
    <property type="gene ID" value="ENSSMAG00000016548.2"/>
</dbReference>
<gene>
    <name evidence="2" type="primary">LOC118306925</name>
</gene>
<protein>
    <recommendedName>
        <fullName evidence="4">TNF family profile domain-containing protein</fullName>
    </recommendedName>
</protein>
<evidence type="ECO:0008006" key="4">
    <source>
        <dbReference type="Google" id="ProtNLM"/>
    </source>
</evidence>
<dbReference type="GeneTree" id="ENSGT00940000171828"/>
<sequence>MDGHSRSSHKYLLLQVWCGLLTAAVVVMAVFLASIKLKVTELDPPGDDAHDDDIPASFLHQDGVSTMKPDNVSPTVNTMVAPLKSVGSSLSYIQLMKFLDNRFWQESPRCHSCSLSLRDDAIHCTKKSLYFIFAQVTFARHPNKNRTKSVILKRNGSRGRITRKLVEGTFPGTTEGSVWVGKIVSLGEGDSVSLEITEDFLNDSTFWGAYELL</sequence>
<keyword evidence="1" id="KW-0472">Membrane</keyword>
<organism evidence="2 3">
    <name type="scientific">Scophthalmus maximus</name>
    <name type="common">Turbot</name>
    <name type="synonym">Psetta maxima</name>
    <dbReference type="NCBI Taxonomy" id="52904"/>
    <lineage>
        <taxon>Eukaryota</taxon>
        <taxon>Metazoa</taxon>
        <taxon>Chordata</taxon>
        <taxon>Craniata</taxon>
        <taxon>Vertebrata</taxon>
        <taxon>Euteleostomi</taxon>
        <taxon>Actinopterygii</taxon>
        <taxon>Neopterygii</taxon>
        <taxon>Teleostei</taxon>
        <taxon>Neoteleostei</taxon>
        <taxon>Acanthomorphata</taxon>
        <taxon>Carangaria</taxon>
        <taxon>Pleuronectiformes</taxon>
        <taxon>Pleuronectoidei</taxon>
        <taxon>Scophthalmidae</taxon>
        <taxon>Scophthalmus</taxon>
    </lineage>
</organism>
<dbReference type="AlphaFoldDB" id="A0A8D3B1R8"/>
<accession>A0A8D3B1R8</accession>
<keyword evidence="1" id="KW-0812">Transmembrane</keyword>
<dbReference type="InterPro" id="IPR008983">
    <property type="entry name" value="Tumour_necrosis_fac-like_dom"/>
</dbReference>
<reference evidence="2" key="2">
    <citation type="submission" date="2025-08" db="UniProtKB">
        <authorList>
            <consortium name="Ensembl"/>
        </authorList>
    </citation>
    <scope>IDENTIFICATION</scope>
</reference>
<evidence type="ECO:0000313" key="3">
    <source>
        <dbReference type="Proteomes" id="UP000694558"/>
    </source>
</evidence>
<dbReference type="SUPFAM" id="SSF49842">
    <property type="entry name" value="TNF-like"/>
    <property type="match status" value="1"/>
</dbReference>
<keyword evidence="1" id="KW-1133">Transmembrane helix</keyword>
<proteinExistence type="predicted"/>
<evidence type="ECO:0000256" key="1">
    <source>
        <dbReference type="SAM" id="Phobius"/>
    </source>
</evidence>
<evidence type="ECO:0000313" key="2">
    <source>
        <dbReference type="Ensembl" id="ENSSMAP00000027078.2"/>
    </source>
</evidence>
<reference evidence="2" key="1">
    <citation type="submission" date="2023-05" db="EMBL/GenBank/DDBJ databases">
        <title>High-quality long-read genome of Scophthalmus maximus.</title>
        <authorList>
            <person name="Lien S."/>
            <person name="Martinez P."/>
        </authorList>
    </citation>
    <scope>NUCLEOTIDE SEQUENCE [LARGE SCALE GENOMIC DNA]</scope>
</reference>
<feature type="transmembrane region" description="Helical" evidence="1">
    <location>
        <begin position="12"/>
        <end position="35"/>
    </location>
</feature>